<gene>
    <name evidence="2" type="ORF">YALI1_C14183g</name>
</gene>
<feature type="transmembrane region" description="Helical" evidence="1">
    <location>
        <begin position="122"/>
        <end position="141"/>
    </location>
</feature>
<keyword evidence="1" id="KW-0472">Membrane</keyword>
<sequence length="275" mass="30369">MLVTIVTVTSLPLHNDTDIDTDTDTDSDTSQNRHKHTIAAHMDFLLKDNSFQDYGIELARKAGSEIKTFATEELLRQWTDNVDDSVALPAPKPNSPLVMPFILLIKATFLVRDMAVFITNTIYAALVLPLDMSLVFLHFMASGMAGNTPQNSNILPLHLSRDVLWSGVPVSTGRGCRELTLPPSLVTVDSQGGQVIRDNSRSRVRFPSSGLMGALTRFFRRVPFFSRAFPQVQRVESTPSVDFHTAMGSLNDALNSQLIHRAAPVVVQKSNYSSL</sequence>
<evidence type="ECO:0000256" key="1">
    <source>
        <dbReference type="SAM" id="Phobius"/>
    </source>
</evidence>
<dbReference type="AlphaFoldDB" id="A0A1D8NAH6"/>
<dbReference type="GeneID" id="2909458"/>
<protein>
    <submittedName>
        <fullName evidence="2">Uncharacterized protein</fullName>
    </submittedName>
</protein>
<dbReference type="VEuPathDB" id="FungiDB:YALI1_C14183g"/>
<dbReference type="KEGG" id="yli:2909458"/>
<dbReference type="Proteomes" id="UP000182444">
    <property type="component" value="Chromosome 1C"/>
</dbReference>
<keyword evidence="1" id="KW-1133">Transmembrane helix</keyword>
<evidence type="ECO:0000313" key="3">
    <source>
        <dbReference type="Proteomes" id="UP000182444"/>
    </source>
</evidence>
<organism evidence="2 3">
    <name type="scientific">Yarrowia lipolytica</name>
    <name type="common">Candida lipolytica</name>
    <dbReference type="NCBI Taxonomy" id="4952"/>
    <lineage>
        <taxon>Eukaryota</taxon>
        <taxon>Fungi</taxon>
        <taxon>Dikarya</taxon>
        <taxon>Ascomycota</taxon>
        <taxon>Saccharomycotina</taxon>
        <taxon>Dipodascomycetes</taxon>
        <taxon>Dipodascales</taxon>
        <taxon>Dipodascales incertae sedis</taxon>
        <taxon>Yarrowia</taxon>
    </lineage>
</organism>
<dbReference type="VEuPathDB" id="FungiDB:YALI0_C10120g"/>
<reference evidence="2 3" key="1">
    <citation type="journal article" date="2016" name="PLoS ONE">
        <title>Sequence Assembly of Yarrowia lipolytica Strain W29/CLIB89 Shows Transposable Element Diversity.</title>
        <authorList>
            <person name="Magnan C."/>
            <person name="Yu J."/>
            <person name="Chang I."/>
            <person name="Jahn E."/>
            <person name="Kanomata Y."/>
            <person name="Wu J."/>
            <person name="Zeller M."/>
            <person name="Oakes M."/>
            <person name="Baldi P."/>
            <person name="Sandmeyer S."/>
        </authorList>
    </citation>
    <scope>NUCLEOTIDE SEQUENCE [LARGE SCALE GENOMIC DNA]</scope>
    <source>
        <strain evidence="3">CLIB89(W29)</strain>
    </source>
</reference>
<dbReference type="RefSeq" id="XP_501670.3">
    <property type="nucleotide sequence ID" value="XM_501670.3"/>
</dbReference>
<evidence type="ECO:0000313" key="2">
    <source>
        <dbReference type="EMBL" id="AOW02623.1"/>
    </source>
</evidence>
<keyword evidence="1" id="KW-0812">Transmembrane</keyword>
<proteinExistence type="predicted"/>
<name>A0A1D8NAH6_YARLL</name>
<accession>A0A1D8NAH6</accession>
<dbReference type="EMBL" id="CP017555">
    <property type="protein sequence ID" value="AOW02623.1"/>
    <property type="molecule type" value="Genomic_DNA"/>
</dbReference>